<dbReference type="GO" id="GO:0005666">
    <property type="term" value="C:RNA polymerase III complex"/>
    <property type="evidence" value="ECO:0000318"/>
    <property type="project" value="GO_Central"/>
</dbReference>
<dbReference type="InterPro" id="IPR000268">
    <property type="entry name" value="RPABC5/Rpb10"/>
</dbReference>
<gene>
    <name evidence="11" type="ORF">TVAG_434510</name>
</gene>
<dbReference type="GO" id="GO:0005736">
    <property type="term" value="C:RNA polymerase I complex"/>
    <property type="evidence" value="ECO:0000318"/>
    <property type="project" value="GO_Central"/>
</dbReference>
<reference evidence="11" key="1">
    <citation type="submission" date="2006-10" db="EMBL/GenBank/DDBJ databases">
        <authorList>
            <person name="Amadeo P."/>
            <person name="Zhao Q."/>
            <person name="Wortman J."/>
            <person name="Fraser-Liggett C."/>
            <person name="Carlton J."/>
        </authorList>
    </citation>
    <scope>NUCLEOTIDE SEQUENCE</scope>
    <source>
        <strain evidence="11">G3</strain>
    </source>
</reference>
<evidence type="ECO:0000256" key="1">
    <source>
        <dbReference type="ARBA" id="ARBA00004496"/>
    </source>
</evidence>
<accession>A2DSN4</accession>
<evidence type="ECO:0000256" key="2">
    <source>
        <dbReference type="ARBA" id="ARBA00020813"/>
    </source>
</evidence>
<dbReference type="InterPro" id="IPR023580">
    <property type="entry name" value="RNA_pol_su_RPB10"/>
</dbReference>
<evidence type="ECO:0000256" key="4">
    <source>
        <dbReference type="ARBA" id="ARBA00022490"/>
    </source>
</evidence>
<dbReference type="OrthoDB" id="10258858at2759"/>
<dbReference type="GO" id="GO:0006360">
    <property type="term" value="P:transcription by RNA polymerase I"/>
    <property type="evidence" value="ECO:0000318"/>
    <property type="project" value="GO_Central"/>
</dbReference>
<keyword evidence="4" id="KW-0963">Cytoplasm</keyword>
<dbReference type="GO" id="GO:0003899">
    <property type="term" value="F:DNA-directed RNA polymerase activity"/>
    <property type="evidence" value="ECO:0007669"/>
    <property type="project" value="InterPro"/>
</dbReference>
<dbReference type="PANTHER" id="PTHR23431:SF3">
    <property type="entry name" value="DNA-DIRECTED RNA POLYMERASES I, II, AND III SUBUNIT RPABC5"/>
    <property type="match status" value="1"/>
</dbReference>
<organism evidence="11 12">
    <name type="scientific">Trichomonas vaginalis (strain ATCC PRA-98 / G3)</name>
    <dbReference type="NCBI Taxonomy" id="412133"/>
    <lineage>
        <taxon>Eukaryota</taxon>
        <taxon>Metamonada</taxon>
        <taxon>Parabasalia</taxon>
        <taxon>Trichomonadida</taxon>
        <taxon>Trichomonadidae</taxon>
        <taxon>Trichomonas</taxon>
    </lineage>
</organism>
<name>A2DSN4_TRIV3</name>
<evidence type="ECO:0000313" key="12">
    <source>
        <dbReference type="Proteomes" id="UP000001542"/>
    </source>
</evidence>
<evidence type="ECO:0000256" key="8">
    <source>
        <dbReference type="ARBA" id="ARBA00022833"/>
    </source>
</evidence>
<dbReference type="KEGG" id="tva:4774625"/>
<keyword evidence="8" id="KW-0862">Zinc</keyword>
<evidence type="ECO:0000256" key="3">
    <source>
        <dbReference type="ARBA" id="ARBA00022478"/>
    </source>
</evidence>
<dbReference type="AlphaFoldDB" id="A2DSN4"/>
<dbReference type="FunCoup" id="A2DSN4">
    <property type="interactions" value="191"/>
</dbReference>
<dbReference type="Gene3D" id="1.10.10.60">
    <property type="entry name" value="Homeodomain-like"/>
    <property type="match status" value="1"/>
</dbReference>
<dbReference type="SMR" id="A2DSN4"/>
<dbReference type="FunFam" id="1.10.10.60:FF:000335">
    <property type="entry name" value="DNA-directed RNA polymerase subunit N, putative"/>
    <property type="match status" value="1"/>
</dbReference>
<dbReference type="RefSeq" id="XP_001328837.1">
    <property type="nucleotide sequence ID" value="XM_001328802.1"/>
</dbReference>
<dbReference type="GO" id="GO:0008270">
    <property type="term" value="F:zinc ion binding"/>
    <property type="evidence" value="ECO:0000318"/>
    <property type="project" value="GO_Central"/>
</dbReference>
<dbReference type="STRING" id="5722.A2DSN4"/>
<dbReference type="InParanoid" id="A2DSN4"/>
<keyword evidence="7" id="KW-0479">Metal-binding</keyword>
<keyword evidence="9" id="KW-0804">Transcription</keyword>
<protein>
    <recommendedName>
        <fullName evidence="2">DNA-directed RNA polymerases I, II, and III subunit RPABC5</fullName>
    </recommendedName>
</protein>
<dbReference type="eggNOG" id="KOG3497">
    <property type="taxonomic scope" value="Eukaryota"/>
</dbReference>
<dbReference type="GO" id="GO:0006366">
    <property type="term" value="P:transcription by RNA polymerase II"/>
    <property type="evidence" value="ECO:0000318"/>
    <property type="project" value="GO_Central"/>
</dbReference>
<reference evidence="11" key="2">
    <citation type="journal article" date="2007" name="Science">
        <title>Draft genome sequence of the sexually transmitted pathogen Trichomonas vaginalis.</title>
        <authorList>
            <person name="Carlton J.M."/>
            <person name="Hirt R.P."/>
            <person name="Silva J.C."/>
            <person name="Delcher A.L."/>
            <person name="Schatz M."/>
            <person name="Zhao Q."/>
            <person name="Wortman J.R."/>
            <person name="Bidwell S.L."/>
            <person name="Alsmark U.C.M."/>
            <person name="Besteiro S."/>
            <person name="Sicheritz-Ponten T."/>
            <person name="Noel C.J."/>
            <person name="Dacks J.B."/>
            <person name="Foster P.G."/>
            <person name="Simillion C."/>
            <person name="Van de Peer Y."/>
            <person name="Miranda-Saavedra D."/>
            <person name="Barton G.J."/>
            <person name="Westrop G.D."/>
            <person name="Mueller S."/>
            <person name="Dessi D."/>
            <person name="Fiori P.L."/>
            <person name="Ren Q."/>
            <person name="Paulsen I."/>
            <person name="Zhang H."/>
            <person name="Bastida-Corcuera F.D."/>
            <person name="Simoes-Barbosa A."/>
            <person name="Brown M.T."/>
            <person name="Hayes R.D."/>
            <person name="Mukherjee M."/>
            <person name="Okumura C.Y."/>
            <person name="Schneider R."/>
            <person name="Smith A.J."/>
            <person name="Vanacova S."/>
            <person name="Villalvazo M."/>
            <person name="Haas B.J."/>
            <person name="Pertea M."/>
            <person name="Feldblyum T.V."/>
            <person name="Utterback T.R."/>
            <person name="Shu C.L."/>
            <person name="Osoegawa K."/>
            <person name="de Jong P.J."/>
            <person name="Hrdy I."/>
            <person name="Horvathova L."/>
            <person name="Zubacova Z."/>
            <person name="Dolezal P."/>
            <person name="Malik S.B."/>
            <person name="Logsdon J.M. Jr."/>
            <person name="Henze K."/>
            <person name="Gupta A."/>
            <person name="Wang C.C."/>
            <person name="Dunne R.L."/>
            <person name="Upcroft J.A."/>
            <person name="Upcroft P."/>
            <person name="White O."/>
            <person name="Salzberg S.L."/>
            <person name="Tang P."/>
            <person name="Chiu C.-H."/>
            <person name="Lee Y.-S."/>
            <person name="Embley T.M."/>
            <person name="Coombs G.H."/>
            <person name="Mottram J.C."/>
            <person name="Tachezy J."/>
            <person name="Fraser-Liggett C.M."/>
            <person name="Johnson P.J."/>
        </authorList>
    </citation>
    <scope>NUCLEOTIDE SEQUENCE [LARGE SCALE GENOMIC DNA]</scope>
    <source>
        <strain evidence="11">G3</strain>
    </source>
</reference>
<dbReference type="PROSITE" id="PS01112">
    <property type="entry name" value="RNA_POL_N_8KD"/>
    <property type="match status" value="1"/>
</dbReference>
<dbReference type="VEuPathDB" id="TrichDB:TVAG_434510"/>
<dbReference type="EMBL" id="DS113240">
    <property type="protein sequence ID" value="EAY16614.1"/>
    <property type="molecule type" value="Genomic_DNA"/>
</dbReference>
<dbReference type="InterPro" id="IPR020789">
    <property type="entry name" value="RNA_pol_suN_Zn-BS"/>
</dbReference>
<dbReference type="OMA" id="YCCRRMF"/>
<dbReference type="SUPFAM" id="SSF46924">
    <property type="entry name" value="RNA polymerase subunit RPB10"/>
    <property type="match status" value="1"/>
</dbReference>
<dbReference type="GO" id="GO:0003677">
    <property type="term" value="F:DNA binding"/>
    <property type="evidence" value="ECO:0007669"/>
    <property type="project" value="InterPro"/>
</dbReference>
<evidence type="ECO:0000256" key="9">
    <source>
        <dbReference type="ARBA" id="ARBA00023163"/>
    </source>
</evidence>
<dbReference type="VEuPathDB" id="TrichDB:TVAGG3_0376610"/>
<dbReference type="PIRSF" id="PIRSF005653">
    <property type="entry name" value="RNA_pol_N/8_sub"/>
    <property type="match status" value="1"/>
</dbReference>
<keyword evidence="12" id="KW-1185">Reference proteome</keyword>
<dbReference type="PANTHER" id="PTHR23431">
    <property type="entry name" value="DNA-DIRECTED RNA POLYMERASES I, II, AND III SUBUNIT RPABC5 FAMILY MEMBER"/>
    <property type="match status" value="1"/>
</dbReference>
<comment type="subcellular location">
    <subcellularLocation>
        <location evidence="1">Cytoplasm</location>
    </subcellularLocation>
</comment>
<keyword evidence="3" id="KW-0240">DNA-directed RNA polymerase</keyword>
<keyword evidence="5" id="KW-0808">Transferase</keyword>
<dbReference type="NCBIfam" id="NF003089">
    <property type="entry name" value="PRK04016.1"/>
    <property type="match status" value="1"/>
</dbReference>
<evidence type="ECO:0000256" key="6">
    <source>
        <dbReference type="ARBA" id="ARBA00022695"/>
    </source>
</evidence>
<evidence type="ECO:0000256" key="10">
    <source>
        <dbReference type="ARBA" id="ARBA00025720"/>
    </source>
</evidence>
<dbReference type="GO" id="GO:0005665">
    <property type="term" value="C:RNA polymerase II, core complex"/>
    <property type="evidence" value="ECO:0000318"/>
    <property type="project" value="GO_Central"/>
</dbReference>
<dbReference type="Proteomes" id="UP000001542">
    <property type="component" value="Unassembled WGS sequence"/>
</dbReference>
<proteinExistence type="inferred from homology"/>
<evidence type="ECO:0000256" key="7">
    <source>
        <dbReference type="ARBA" id="ARBA00022723"/>
    </source>
</evidence>
<evidence type="ECO:0000256" key="5">
    <source>
        <dbReference type="ARBA" id="ARBA00022679"/>
    </source>
</evidence>
<dbReference type="Pfam" id="PF01194">
    <property type="entry name" value="RNA_pol_N"/>
    <property type="match status" value="1"/>
</dbReference>
<dbReference type="GO" id="GO:0042797">
    <property type="term" value="P:tRNA transcription by RNA polymerase III"/>
    <property type="evidence" value="ECO:0000318"/>
    <property type="project" value="GO_Central"/>
</dbReference>
<sequence length="73" mass="8728">MLIPVRCFTCGAIIGHKWKEYVRLIEEEHMNYTEALNALNLKRFCCRRMLLTHVDLLDRMLLYSRQDTTPTQN</sequence>
<dbReference type="GO" id="GO:0005737">
    <property type="term" value="C:cytoplasm"/>
    <property type="evidence" value="ECO:0007669"/>
    <property type="project" value="UniProtKB-SubCell"/>
</dbReference>
<comment type="similarity">
    <text evidence="10">Belongs to the archaeal Rpo10/eukaryotic RPB10 RNA polymerase subunit family.</text>
</comment>
<evidence type="ECO:0000313" key="11">
    <source>
        <dbReference type="EMBL" id="EAY16614.1"/>
    </source>
</evidence>
<keyword evidence="6" id="KW-0548">Nucleotidyltransferase</keyword>